<proteinExistence type="predicted"/>
<organism evidence="1 2">
    <name type="scientific">Dolichospermum flos-aquae CCAP 1403/13F</name>
    <dbReference type="NCBI Taxonomy" id="315271"/>
    <lineage>
        <taxon>Bacteria</taxon>
        <taxon>Bacillati</taxon>
        <taxon>Cyanobacteriota</taxon>
        <taxon>Cyanophyceae</taxon>
        <taxon>Nostocales</taxon>
        <taxon>Aphanizomenonaceae</taxon>
        <taxon>Dolichospermum</taxon>
    </lineage>
</organism>
<name>A0A6H2C0L6_DOLFA</name>
<gene>
    <name evidence="1" type="ORF">HGD76_15485</name>
</gene>
<evidence type="ECO:0000313" key="1">
    <source>
        <dbReference type="EMBL" id="QJB45365.1"/>
    </source>
</evidence>
<accession>A0A6H2C0L6</accession>
<protein>
    <submittedName>
        <fullName evidence="1">Uncharacterized protein</fullName>
    </submittedName>
</protein>
<reference evidence="1 2" key="1">
    <citation type="submission" date="2020-04" db="EMBL/GenBank/DDBJ databases">
        <title>Genome-Wide Identification of 5-Methylcytosine Sites in Bacterial Genomes By High-Throughput Sequencing of MspJI Restriction Fragments.</title>
        <authorList>
            <person name="Wu V."/>
        </authorList>
    </citation>
    <scope>NUCLEOTIDE SEQUENCE [LARGE SCALE GENOMIC DNA]</scope>
    <source>
        <strain evidence="1 2">CCAP 1403/13f</strain>
    </source>
</reference>
<reference evidence="1 2" key="2">
    <citation type="submission" date="2020-04" db="EMBL/GenBank/DDBJ databases">
        <authorList>
            <person name="Fomenkov A."/>
            <person name="Anton B.P."/>
            <person name="Roberts R.J."/>
        </authorList>
    </citation>
    <scope>NUCLEOTIDE SEQUENCE [LARGE SCALE GENOMIC DNA]</scope>
    <source>
        <strain evidence="1 2">CCAP 1403/13f</strain>
    </source>
</reference>
<dbReference type="KEGG" id="dfs:HGD76_15485"/>
<dbReference type="AlphaFoldDB" id="A0A6H2C0L6"/>
<dbReference type="RefSeq" id="WP_168696315.1">
    <property type="nucleotide sequence ID" value="NZ_CP051206.1"/>
</dbReference>
<sequence length="159" mass="18349">MTENIDNSTHLTQKWLAEIQSLTQQMTKFQRERDEAWESSQKWRQLYNTEAEQRRADTKMHQEAIASVKAEEQKFLGVNTEIGTDSTTAIQQQIAQFNSIEELQTQLVEVIQERDYLLQALKLEQENHAQTRKGLTTALGDAIDSLARSRADRKDAEVL</sequence>
<evidence type="ECO:0000313" key="2">
    <source>
        <dbReference type="Proteomes" id="UP000502433"/>
    </source>
</evidence>
<dbReference type="EMBL" id="CP051206">
    <property type="protein sequence ID" value="QJB45365.1"/>
    <property type="molecule type" value="Genomic_DNA"/>
</dbReference>
<dbReference type="Proteomes" id="UP000502433">
    <property type="component" value="Chromosome"/>
</dbReference>